<comment type="caution">
    <text evidence="2">The sequence shown here is derived from an EMBL/GenBank/DDBJ whole genome shotgun (WGS) entry which is preliminary data.</text>
</comment>
<reference evidence="2 3" key="1">
    <citation type="journal article" date="2017" name="BMC Genomics">
        <title>Comparative genomic and phylogenomic analyses of the Bifidobacteriaceae family.</title>
        <authorList>
            <person name="Lugli G.A."/>
            <person name="Milani C."/>
            <person name="Turroni F."/>
            <person name="Duranti S."/>
            <person name="Mancabelli L."/>
            <person name="Mangifesta M."/>
            <person name="Ferrario C."/>
            <person name="Modesto M."/>
            <person name="Mattarelli P."/>
            <person name="Jiri K."/>
            <person name="van Sinderen D."/>
            <person name="Ventura M."/>
        </authorList>
    </citation>
    <scope>NUCLEOTIDE SEQUENCE [LARGE SCALE GENOMIC DNA]</scope>
    <source>
        <strain evidence="2 3">DSM 24744</strain>
    </source>
</reference>
<evidence type="ECO:0000313" key="3">
    <source>
        <dbReference type="Proteomes" id="UP000216454"/>
    </source>
</evidence>
<dbReference type="Proteomes" id="UP000216454">
    <property type="component" value="Unassembled WGS sequence"/>
</dbReference>
<name>A0A261EV35_9BIFI</name>
<dbReference type="AlphaFoldDB" id="A0A261EV35"/>
<dbReference type="Gene3D" id="3.90.280.10">
    <property type="entry name" value="PEBP-like"/>
    <property type="match status" value="1"/>
</dbReference>
<keyword evidence="3" id="KW-1185">Reference proteome</keyword>
<dbReference type="SUPFAM" id="SSF49777">
    <property type="entry name" value="PEBP-like"/>
    <property type="match status" value="1"/>
</dbReference>
<dbReference type="InterPro" id="IPR036610">
    <property type="entry name" value="PEBP-like_sf"/>
</dbReference>
<protein>
    <submittedName>
        <fullName evidence="2">YbhB/YbcL family Raf kinase inhibitor-like protein</fullName>
    </submittedName>
</protein>
<evidence type="ECO:0000313" key="2">
    <source>
        <dbReference type="EMBL" id="OZG50722.1"/>
    </source>
</evidence>
<dbReference type="InterPro" id="IPR005247">
    <property type="entry name" value="YbhB_YbcL/LppC-like"/>
</dbReference>
<dbReference type="NCBIfam" id="TIGR00481">
    <property type="entry name" value="YbhB/YbcL family Raf kinase inhibitor-like protein"/>
    <property type="match status" value="1"/>
</dbReference>
<dbReference type="EMBL" id="MWWQ01000011">
    <property type="protein sequence ID" value="OZG50722.1"/>
    <property type="molecule type" value="Genomic_DNA"/>
</dbReference>
<organism evidence="2 3">
    <name type="scientific">Pseudoscardovia suis</name>
    <dbReference type="NCBI Taxonomy" id="987063"/>
    <lineage>
        <taxon>Bacteria</taxon>
        <taxon>Bacillati</taxon>
        <taxon>Actinomycetota</taxon>
        <taxon>Actinomycetes</taxon>
        <taxon>Bifidobacteriales</taxon>
        <taxon>Bifidobacteriaceae</taxon>
        <taxon>Pseudoscardovia</taxon>
    </lineage>
</organism>
<sequence length="189" mass="21573">MRDNWRMHIQTDFTAIPDKYAKHAPAEFKKDGMSFVSFPFNLTQLPASAAYLHWELVDDDAIPVCGFQWIHWAVANVPVDALMFDFNDASALSIPEDFSRRQPAMIPEAVQGKNSYVSRFVGCTDASLYQRYVGPCPPDRDHDYMLSVWATSKPIEGLTEGFWLNELRNAMRMNRSLVDFDSVWLTGKA</sequence>
<evidence type="ECO:0000256" key="1">
    <source>
        <dbReference type="ARBA" id="ARBA00007120"/>
    </source>
</evidence>
<gene>
    <name evidence="2" type="ORF">PSSU_1158</name>
</gene>
<comment type="similarity">
    <text evidence="1">Belongs to the UPF0098 family.</text>
</comment>
<dbReference type="CDD" id="cd00865">
    <property type="entry name" value="PEBP_bact_arch"/>
    <property type="match status" value="1"/>
</dbReference>
<proteinExistence type="inferred from homology"/>
<dbReference type="Pfam" id="PF01161">
    <property type="entry name" value="PBP"/>
    <property type="match status" value="1"/>
</dbReference>
<accession>A0A261EV35</accession>
<dbReference type="InterPro" id="IPR008914">
    <property type="entry name" value="PEBP"/>
</dbReference>